<dbReference type="AlphaFoldDB" id="A0A3N0EFD8"/>
<protein>
    <submittedName>
        <fullName evidence="1">Uncharacterized protein</fullName>
    </submittedName>
</protein>
<keyword evidence="2" id="KW-1185">Reference proteome</keyword>
<reference evidence="1 2" key="1">
    <citation type="submission" date="2018-11" db="EMBL/GenBank/DDBJ databases">
        <title>The genome draft of YIM 96095.</title>
        <authorList>
            <person name="Tang S.-K."/>
            <person name="Chunyu W.-X."/>
            <person name="Feng Y.-Z."/>
        </authorList>
    </citation>
    <scope>NUCLEOTIDE SEQUENCE [LARGE SCALE GENOMIC DNA]</scope>
    <source>
        <strain evidence="1 2">YIM 96095</strain>
    </source>
</reference>
<dbReference type="EMBL" id="RJMB01000003">
    <property type="protein sequence ID" value="RNL86487.1"/>
    <property type="molecule type" value="Genomic_DNA"/>
</dbReference>
<accession>A0A3N0EFD8</accession>
<comment type="caution">
    <text evidence="1">The sequence shown here is derived from an EMBL/GenBank/DDBJ whole genome shotgun (WGS) entry which is preliminary data.</text>
</comment>
<evidence type="ECO:0000313" key="1">
    <source>
        <dbReference type="EMBL" id="RNL86487.1"/>
    </source>
</evidence>
<proteinExistence type="predicted"/>
<dbReference type="Proteomes" id="UP000269198">
    <property type="component" value="Unassembled WGS sequence"/>
</dbReference>
<organism evidence="1 2">
    <name type="scientific">Halostreptopolyspora alba</name>
    <dbReference type="NCBI Taxonomy" id="2487137"/>
    <lineage>
        <taxon>Bacteria</taxon>
        <taxon>Bacillati</taxon>
        <taxon>Actinomycetota</taxon>
        <taxon>Actinomycetes</taxon>
        <taxon>Streptosporangiales</taxon>
        <taxon>Nocardiopsidaceae</taxon>
        <taxon>Halostreptopolyspora</taxon>
    </lineage>
</organism>
<evidence type="ECO:0000313" key="2">
    <source>
        <dbReference type="Proteomes" id="UP000269198"/>
    </source>
</evidence>
<sequence length="94" mass="9991">MVFLAAPKSTVTLTVIEGGNPGQGSIDISDAALWTLLGCCHCPANDVLVDLMEEVEEKCAMRGTDPTLWLSLDSDDLPARHVGGQVVAVREARL</sequence>
<dbReference type="RefSeq" id="WP_123200012.1">
    <property type="nucleotide sequence ID" value="NZ_RJMB01000003.1"/>
</dbReference>
<gene>
    <name evidence="1" type="ORF">EFW17_04605</name>
</gene>
<name>A0A3N0EFD8_9ACTN</name>